<keyword evidence="3" id="KW-0238">DNA-binding</keyword>
<feature type="domain" description="Sugar-binding" evidence="5">
    <location>
        <begin position="62"/>
        <end position="315"/>
    </location>
</feature>
<dbReference type="Gene3D" id="3.40.50.1360">
    <property type="match status" value="1"/>
</dbReference>
<protein>
    <submittedName>
        <fullName evidence="6">Winged helix-turn-helix transcriptional regulator</fullName>
    </submittedName>
</protein>
<dbReference type="InterPro" id="IPR036390">
    <property type="entry name" value="WH_DNA-bd_sf"/>
</dbReference>
<dbReference type="Gene3D" id="1.10.10.10">
    <property type="entry name" value="Winged helix-like DNA-binding domain superfamily/Winged helix DNA-binding domain"/>
    <property type="match status" value="1"/>
</dbReference>
<sequence length="327" mass="35040">MQARDDDWTNYLAIRAAWLSFVGGRTQGEIASQLGISPAKVHRLIAHAQKAGYVKFHVEGRPLECLELEELLADQFNLRTCIIAPDLGAGDQESAIRAVASAGAHVLAGILGSPDVKKVGVGMGRTLKAAVEEMPRLARPDLAVMSICGSLTRTLAANPYDVVQLLQDRTGGEGYYLPVPYFAETLEEKEMFLGQRSVQDLLGRARKADVFVVGIGSVEEEGHLIQRGMITAQEQEELDQSGAASDLMGRFLTLDGEVAPVRIGDCAVGLHFNEVKGSRLIALVGGETKVDATLAALRAGVITDLIADETLARALRDRIGLKLAQSA</sequence>
<comment type="similarity">
    <text evidence="1">Belongs to the SorC transcriptional regulatory family.</text>
</comment>
<dbReference type="InterPro" id="IPR007324">
    <property type="entry name" value="Sugar-bd_dom_put"/>
</dbReference>
<evidence type="ECO:0000256" key="3">
    <source>
        <dbReference type="ARBA" id="ARBA00023125"/>
    </source>
</evidence>
<dbReference type="Pfam" id="PF13412">
    <property type="entry name" value="HTH_24"/>
    <property type="match status" value="1"/>
</dbReference>
<evidence type="ECO:0000259" key="5">
    <source>
        <dbReference type="Pfam" id="PF04198"/>
    </source>
</evidence>
<dbReference type="InterPro" id="IPR036388">
    <property type="entry name" value="WH-like_DNA-bd_sf"/>
</dbReference>
<comment type="caution">
    <text evidence="6">The sequence shown here is derived from an EMBL/GenBank/DDBJ whole genome shotgun (WGS) entry which is preliminary data.</text>
</comment>
<evidence type="ECO:0000313" key="6">
    <source>
        <dbReference type="EMBL" id="MBD8878347.1"/>
    </source>
</evidence>
<dbReference type="PANTHER" id="PTHR34294:SF1">
    <property type="entry name" value="TRANSCRIPTIONAL REGULATOR LSRR"/>
    <property type="match status" value="1"/>
</dbReference>
<dbReference type="InterPro" id="IPR051054">
    <property type="entry name" value="SorC_transcr_regulators"/>
</dbReference>
<dbReference type="Pfam" id="PF04198">
    <property type="entry name" value="Sugar-bind"/>
    <property type="match status" value="1"/>
</dbReference>
<dbReference type="SUPFAM" id="SSF46785">
    <property type="entry name" value="Winged helix' DNA-binding domain"/>
    <property type="match status" value="1"/>
</dbReference>
<organism evidence="6 7">
    <name type="scientific">Roseibium polysiphoniae</name>
    <dbReference type="NCBI Taxonomy" id="2571221"/>
    <lineage>
        <taxon>Bacteria</taxon>
        <taxon>Pseudomonadati</taxon>
        <taxon>Pseudomonadota</taxon>
        <taxon>Alphaproteobacteria</taxon>
        <taxon>Hyphomicrobiales</taxon>
        <taxon>Stappiaceae</taxon>
        <taxon>Roseibium</taxon>
    </lineage>
</organism>
<dbReference type="SUPFAM" id="SSF100950">
    <property type="entry name" value="NagB/RpiA/CoA transferase-like"/>
    <property type="match status" value="1"/>
</dbReference>
<evidence type="ECO:0000256" key="1">
    <source>
        <dbReference type="ARBA" id="ARBA00010466"/>
    </source>
</evidence>
<reference evidence="6 7" key="1">
    <citation type="submission" date="2020-09" db="EMBL/GenBank/DDBJ databases">
        <title>The genome sequence of type strain Labrenzia polysiphoniae KACC 19711.</title>
        <authorList>
            <person name="Liu Y."/>
        </authorList>
    </citation>
    <scope>NUCLEOTIDE SEQUENCE [LARGE SCALE GENOMIC DNA]</scope>
    <source>
        <strain evidence="6 7">KACC 19711</strain>
    </source>
</reference>
<gene>
    <name evidence="6" type="ORF">IG617_18785</name>
</gene>
<dbReference type="Proteomes" id="UP000615687">
    <property type="component" value="Unassembled WGS sequence"/>
</dbReference>
<proteinExistence type="inferred from homology"/>
<keyword evidence="2" id="KW-0805">Transcription regulation</keyword>
<evidence type="ECO:0000256" key="2">
    <source>
        <dbReference type="ARBA" id="ARBA00023015"/>
    </source>
</evidence>
<dbReference type="RefSeq" id="WP_192110784.1">
    <property type="nucleotide sequence ID" value="NZ_JACYXJ010000007.1"/>
</dbReference>
<name>A0ABR9CH17_9HYPH</name>
<accession>A0ABR9CH17</accession>
<keyword evidence="4" id="KW-0804">Transcription</keyword>
<dbReference type="PANTHER" id="PTHR34294">
    <property type="entry name" value="TRANSCRIPTIONAL REGULATOR-RELATED"/>
    <property type="match status" value="1"/>
</dbReference>
<keyword evidence="7" id="KW-1185">Reference proteome</keyword>
<dbReference type="EMBL" id="JACYXJ010000007">
    <property type="protein sequence ID" value="MBD8878347.1"/>
    <property type="molecule type" value="Genomic_DNA"/>
</dbReference>
<evidence type="ECO:0000256" key="4">
    <source>
        <dbReference type="ARBA" id="ARBA00023163"/>
    </source>
</evidence>
<dbReference type="InterPro" id="IPR037171">
    <property type="entry name" value="NagB/RpiA_transferase-like"/>
</dbReference>
<evidence type="ECO:0000313" key="7">
    <source>
        <dbReference type="Proteomes" id="UP000615687"/>
    </source>
</evidence>